<gene>
    <name evidence="8" type="ORF">ZIOFF_038582</name>
</gene>
<dbReference type="SUPFAM" id="SSF53335">
    <property type="entry name" value="S-adenosyl-L-methionine-dependent methyltransferases"/>
    <property type="match status" value="1"/>
</dbReference>
<evidence type="ECO:0000256" key="3">
    <source>
        <dbReference type="ARBA" id="ARBA00022603"/>
    </source>
</evidence>
<dbReference type="InterPro" id="IPR002052">
    <property type="entry name" value="DNA_methylase_N6_adenine_CS"/>
</dbReference>
<dbReference type="Proteomes" id="UP000734854">
    <property type="component" value="Unassembled WGS sequence"/>
</dbReference>
<dbReference type="Pfam" id="PF05175">
    <property type="entry name" value="MTS"/>
    <property type="match status" value="1"/>
</dbReference>
<dbReference type="PROSITE" id="PS00092">
    <property type="entry name" value="N6_MTASE"/>
    <property type="match status" value="1"/>
</dbReference>
<keyword evidence="4" id="KW-0808">Transferase</keyword>
<comment type="caution">
    <text evidence="8">The sequence shown here is derived from an EMBL/GenBank/DDBJ whole genome shotgun (WGS) entry which is preliminary data.</text>
</comment>
<accession>A0A8J5KSP3</accession>
<dbReference type="InterPro" id="IPR029063">
    <property type="entry name" value="SAM-dependent_MTases_sf"/>
</dbReference>
<dbReference type="GO" id="GO:0005634">
    <property type="term" value="C:nucleus"/>
    <property type="evidence" value="ECO:0007669"/>
    <property type="project" value="UniProtKB-SubCell"/>
</dbReference>
<feature type="domain" description="Methyltransferase small" evidence="7">
    <location>
        <begin position="94"/>
        <end position="186"/>
    </location>
</feature>
<evidence type="ECO:0000256" key="1">
    <source>
        <dbReference type="ARBA" id="ARBA00004123"/>
    </source>
</evidence>
<dbReference type="Gene3D" id="3.40.50.150">
    <property type="entry name" value="Vaccinia Virus protein VP39"/>
    <property type="match status" value="1"/>
</dbReference>
<dbReference type="PANTHER" id="PTHR45875:SF1">
    <property type="entry name" value="METHYLTRANSFERASE N6AMT1"/>
    <property type="match status" value="1"/>
</dbReference>
<dbReference type="GO" id="GO:0008757">
    <property type="term" value="F:S-adenosylmethionine-dependent methyltransferase activity"/>
    <property type="evidence" value="ECO:0007669"/>
    <property type="project" value="TreeGrafter"/>
</dbReference>
<evidence type="ECO:0000256" key="4">
    <source>
        <dbReference type="ARBA" id="ARBA00022679"/>
    </source>
</evidence>
<protein>
    <recommendedName>
        <fullName evidence="7">Methyltransferase small domain-containing protein</fullName>
    </recommendedName>
</protein>
<evidence type="ECO:0000313" key="9">
    <source>
        <dbReference type="Proteomes" id="UP000734854"/>
    </source>
</evidence>
<sequence>MAAARQARAWPPRARRVLAAAASRVHGRRRQPLPGCRRQALPGLRQALHGLLQVSPTMSARTAHIQLVRFHPEVYEPCDDSFALVDALLADRKHLIEQRPRLCMEVGCGSGYVISSLAIMLSELGNGVNYFATDINQDAAEATRATLEAHGLHAEIVVTDIASGLQKNLAGMVDVVVVNPPYVPTSEEEIGCKGITASWAGGYSGRSVIDRILPVADELLSQKGWLYMVTLTANNPSQICRLMKQKGYASRIIVQRSTEEESLHVIKFWRDVAPDRSKGSDSWFSQFPLKSFWQNSESND</sequence>
<dbReference type="GO" id="GO:0032259">
    <property type="term" value="P:methylation"/>
    <property type="evidence" value="ECO:0007669"/>
    <property type="project" value="UniProtKB-KW"/>
</dbReference>
<dbReference type="GO" id="GO:0008276">
    <property type="term" value="F:protein methyltransferase activity"/>
    <property type="evidence" value="ECO:0007669"/>
    <property type="project" value="TreeGrafter"/>
</dbReference>
<dbReference type="InterPro" id="IPR052190">
    <property type="entry name" value="Euk-Arch_PrmC-MTase"/>
</dbReference>
<dbReference type="EMBL" id="JACMSC010000011">
    <property type="protein sequence ID" value="KAG6498833.1"/>
    <property type="molecule type" value="Genomic_DNA"/>
</dbReference>
<keyword evidence="5" id="KW-0949">S-adenosyl-L-methionine</keyword>
<evidence type="ECO:0000313" key="8">
    <source>
        <dbReference type="EMBL" id="KAG6498833.1"/>
    </source>
</evidence>
<dbReference type="GO" id="GO:0003676">
    <property type="term" value="F:nucleic acid binding"/>
    <property type="evidence" value="ECO:0007669"/>
    <property type="project" value="InterPro"/>
</dbReference>
<keyword evidence="9" id="KW-1185">Reference proteome</keyword>
<dbReference type="PANTHER" id="PTHR45875">
    <property type="entry name" value="METHYLTRANSFERASE N6AMT1"/>
    <property type="match status" value="1"/>
</dbReference>
<organism evidence="8 9">
    <name type="scientific">Zingiber officinale</name>
    <name type="common">Ginger</name>
    <name type="synonym">Amomum zingiber</name>
    <dbReference type="NCBI Taxonomy" id="94328"/>
    <lineage>
        <taxon>Eukaryota</taxon>
        <taxon>Viridiplantae</taxon>
        <taxon>Streptophyta</taxon>
        <taxon>Embryophyta</taxon>
        <taxon>Tracheophyta</taxon>
        <taxon>Spermatophyta</taxon>
        <taxon>Magnoliopsida</taxon>
        <taxon>Liliopsida</taxon>
        <taxon>Zingiberales</taxon>
        <taxon>Zingiberaceae</taxon>
        <taxon>Zingiber</taxon>
    </lineage>
</organism>
<comment type="similarity">
    <text evidence="2">Belongs to the eukaryotic/archaeal PrmC-related family.</text>
</comment>
<dbReference type="AlphaFoldDB" id="A0A8J5KSP3"/>
<reference evidence="8 9" key="1">
    <citation type="submission" date="2020-08" db="EMBL/GenBank/DDBJ databases">
        <title>Plant Genome Project.</title>
        <authorList>
            <person name="Zhang R.-G."/>
        </authorList>
    </citation>
    <scope>NUCLEOTIDE SEQUENCE [LARGE SCALE GENOMIC DNA]</scope>
    <source>
        <tissue evidence="8">Rhizome</tissue>
    </source>
</reference>
<dbReference type="InterPro" id="IPR007848">
    <property type="entry name" value="Small_mtfrase_dom"/>
</dbReference>
<evidence type="ECO:0000256" key="5">
    <source>
        <dbReference type="ARBA" id="ARBA00022691"/>
    </source>
</evidence>
<keyword evidence="3" id="KW-0489">Methyltransferase</keyword>
<dbReference type="FunFam" id="3.40.50.150:FF:000077">
    <property type="entry name" value="HemK methyltransferase family member 2"/>
    <property type="match status" value="1"/>
</dbReference>
<evidence type="ECO:0000256" key="6">
    <source>
        <dbReference type="ARBA" id="ARBA00023242"/>
    </source>
</evidence>
<evidence type="ECO:0000259" key="7">
    <source>
        <dbReference type="Pfam" id="PF05175"/>
    </source>
</evidence>
<evidence type="ECO:0000256" key="2">
    <source>
        <dbReference type="ARBA" id="ARBA00006149"/>
    </source>
</evidence>
<proteinExistence type="inferred from homology"/>
<comment type="subcellular location">
    <subcellularLocation>
        <location evidence="1">Nucleus</location>
    </subcellularLocation>
</comment>
<keyword evidence="6" id="KW-0539">Nucleus</keyword>
<dbReference type="CDD" id="cd02440">
    <property type="entry name" value="AdoMet_MTases"/>
    <property type="match status" value="1"/>
</dbReference>
<name>A0A8J5KSP3_ZINOF</name>
<dbReference type="GO" id="GO:0035657">
    <property type="term" value="C:eRF1 methyltransferase complex"/>
    <property type="evidence" value="ECO:0007669"/>
    <property type="project" value="TreeGrafter"/>
</dbReference>